<dbReference type="GO" id="GO:0007043">
    <property type="term" value="P:cell-cell junction assembly"/>
    <property type="evidence" value="ECO:0007669"/>
    <property type="project" value="TreeGrafter"/>
</dbReference>
<dbReference type="InterPro" id="IPR039808">
    <property type="entry name" value="Cadherin"/>
</dbReference>
<evidence type="ECO:0000256" key="11">
    <source>
        <dbReference type="PROSITE-ProRule" id="PRU00043"/>
    </source>
</evidence>
<comment type="subcellular location">
    <subcellularLocation>
        <location evidence="1 12">Cell membrane</location>
        <topology evidence="1 12">Single-pass type I membrane protein</topology>
    </subcellularLocation>
</comment>
<feature type="domain" description="Cadherin" evidence="15">
    <location>
        <begin position="265"/>
        <end position="384"/>
    </location>
</feature>
<dbReference type="PROSITE" id="PS50268">
    <property type="entry name" value="CADHERIN_2"/>
    <property type="match status" value="4"/>
</dbReference>
<dbReference type="GO" id="GO:0000902">
    <property type="term" value="P:cell morphogenesis"/>
    <property type="evidence" value="ECO:0007669"/>
    <property type="project" value="TreeGrafter"/>
</dbReference>
<proteinExistence type="predicted"/>
<dbReference type="GO" id="GO:0008013">
    <property type="term" value="F:beta-catenin binding"/>
    <property type="evidence" value="ECO:0007669"/>
    <property type="project" value="TreeGrafter"/>
</dbReference>
<dbReference type="GO" id="GO:0016339">
    <property type="term" value="P:calcium-dependent cell-cell adhesion via plasma membrane cell adhesion molecules"/>
    <property type="evidence" value="ECO:0007669"/>
    <property type="project" value="TreeGrafter"/>
</dbReference>
<protein>
    <recommendedName>
        <fullName evidence="15">Cadherin domain-containing protein</fullName>
    </recommendedName>
</protein>
<dbReference type="FunFam" id="2.60.40.60:FF:000373">
    <property type="entry name" value="Ventral neural cadherin"/>
    <property type="match status" value="1"/>
</dbReference>
<feature type="domain" description="Cadherin" evidence="15">
    <location>
        <begin position="161"/>
        <end position="265"/>
    </location>
</feature>
<comment type="caution">
    <text evidence="16">The sequence shown here is derived from an EMBL/GenBank/DDBJ whole genome shotgun (WGS) entry which is preliminary data.</text>
</comment>
<sequence>MDREAKEQYHVVIQAKDMGGHLGGLSGTTKVTITLTDVNDNPPKFPQSSYPMSVSEAAVPGDEVGRLKAKDPDLQENGQIKYRILDGDGADVFEITTDYITQEGVVKLKKTVDYETKKFYSMKVEAANVHLDSRFLSRGPFKDTATVKISIEDADEPPIFLQPSYTLEVYENAPPDTTVGRVHAKDPDAANTQIRYIIDRHTDLERYFNIQDDGIIITTKPLDREEIAWHNISVIATEASNIHSLSNSVPVTIKVLDRNDNAPEFPRPYEASVCENAKENKKFFTVTAVDKDDTANGRLFIFSLPKEISHSHANFTLRDKRDNTADIYTGRAAFSRQKQKLHLFPIVINDDGSPPMISTNTLTIRICSCSSDETILSCNDEPLSLNAGLSTGALIAILACIVILLVIVVLFVALRRENKEPLIVFEEEDIRENIITYDDEGGGEEDTEAFDIATLQNPDGINGFIPRKDIKPEYQYSPRDLGIRPAPNSVDVDDFINTRIHEADNDPTAPPYDSIQIYGYEGRGSVAGSLSSLESVSTDSDLDYDYLQNWGPRFKKLADLYGSKDTCEDDS</sequence>
<reference evidence="16" key="1">
    <citation type="thesis" date="2020" institute="ProQuest LLC" country="789 East Eisenhower Parkway, Ann Arbor, MI, USA">
        <title>Comparative Genomics and Chromosome Evolution.</title>
        <authorList>
            <person name="Mudd A.B."/>
        </authorList>
    </citation>
    <scope>NUCLEOTIDE SEQUENCE</scope>
    <source>
        <strain evidence="16">237g6f4</strain>
        <tissue evidence="16">Blood</tissue>
    </source>
</reference>
<gene>
    <name evidence="16" type="ORF">GDO81_015930</name>
</gene>
<dbReference type="EMBL" id="WNYA01000007">
    <property type="protein sequence ID" value="KAG8563095.1"/>
    <property type="molecule type" value="Genomic_DNA"/>
</dbReference>
<dbReference type="Pfam" id="PF01049">
    <property type="entry name" value="CADH_Y-type_LIR"/>
    <property type="match status" value="1"/>
</dbReference>
<evidence type="ECO:0000256" key="9">
    <source>
        <dbReference type="ARBA" id="ARBA00023136"/>
    </source>
</evidence>
<dbReference type="InterPro" id="IPR020894">
    <property type="entry name" value="Cadherin_CS"/>
</dbReference>
<evidence type="ECO:0000256" key="5">
    <source>
        <dbReference type="ARBA" id="ARBA00022737"/>
    </source>
</evidence>
<name>A0AAV7AQN9_ENGPU</name>
<dbReference type="GO" id="GO:0016477">
    <property type="term" value="P:cell migration"/>
    <property type="evidence" value="ECO:0007669"/>
    <property type="project" value="TreeGrafter"/>
</dbReference>
<feature type="domain" description="Cadherin" evidence="15">
    <location>
        <begin position="46"/>
        <end position="160"/>
    </location>
</feature>
<dbReference type="PRINTS" id="PR00205">
    <property type="entry name" value="CADHERIN"/>
</dbReference>
<comment type="function">
    <text evidence="13">Cadherins are calcium-dependent cell adhesion proteins.</text>
</comment>
<dbReference type="Pfam" id="PF00028">
    <property type="entry name" value="Cadherin"/>
    <property type="match status" value="3"/>
</dbReference>
<dbReference type="GO" id="GO:0005509">
    <property type="term" value="F:calcium ion binding"/>
    <property type="evidence" value="ECO:0007669"/>
    <property type="project" value="UniProtKB-UniRule"/>
</dbReference>
<keyword evidence="2" id="KW-1003">Cell membrane</keyword>
<evidence type="ECO:0000256" key="8">
    <source>
        <dbReference type="ARBA" id="ARBA00022989"/>
    </source>
</evidence>
<keyword evidence="4" id="KW-0479">Metal-binding</keyword>
<dbReference type="FunFam" id="2.60.40.60:FF:000014">
    <property type="entry name" value="Cadherin 8"/>
    <property type="match status" value="1"/>
</dbReference>
<dbReference type="CDD" id="cd11304">
    <property type="entry name" value="Cadherin_repeat"/>
    <property type="match status" value="4"/>
</dbReference>
<dbReference type="SUPFAM" id="SSF49313">
    <property type="entry name" value="Cadherin-like"/>
    <property type="match status" value="4"/>
</dbReference>
<keyword evidence="3 12" id="KW-0812">Transmembrane</keyword>
<dbReference type="PANTHER" id="PTHR24027:SF85">
    <property type="entry name" value="CADHERIN-11"/>
    <property type="match status" value="1"/>
</dbReference>
<feature type="domain" description="Cadherin" evidence="15">
    <location>
        <begin position="1"/>
        <end position="45"/>
    </location>
</feature>
<dbReference type="InterPro" id="IPR027397">
    <property type="entry name" value="Catenin-bd_sf"/>
</dbReference>
<keyword evidence="6 11" id="KW-0106">Calcium</keyword>
<dbReference type="Gene3D" id="2.60.40.60">
    <property type="entry name" value="Cadherins"/>
    <property type="match status" value="4"/>
</dbReference>
<dbReference type="GO" id="GO:0016342">
    <property type="term" value="C:catenin complex"/>
    <property type="evidence" value="ECO:0007669"/>
    <property type="project" value="TreeGrafter"/>
</dbReference>
<feature type="transmembrane region" description="Helical" evidence="14">
    <location>
        <begin position="393"/>
        <end position="414"/>
    </location>
</feature>
<organism evidence="16 17">
    <name type="scientific">Engystomops pustulosus</name>
    <name type="common">Tungara frog</name>
    <name type="synonym">Physalaemus pustulosus</name>
    <dbReference type="NCBI Taxonomy" id="76066"/>
    <lineage>
        <taxon>Eukaryota</taxon>
        <taxon>Metazoa</taxon>
        <taxon>Chordata</taxon>
        <taxon>Craniata</taxon>
        <taxon>Vertebrata</taxon>
        <taxon>Euteleostomi</taxon>
        <taxon>Amphibia</taxon>
        <taxon>Batrachia</taxon>
        <taxon>Anura</taxon>
        <taxon>Neobatrachia</taxon>
        <taxon>Hyloidea</taxon>
        <taxon>Leptodactylidae</taxon>
        <taxon>Leiuperinae</taxon>
        <taxon>Engystomops</taxon>
    </lineage>
</organism>
<evidence type="ECO:0000256" key="13">
    <source>
        <dbReference type="RuleBase" id="RU004357"/>
    </source>
</evidence>
<evidence type="ECO:0000256" key="3">
    <source>
        <dbReference type="ARBA" id="ARBA00022692"/>
    </source>
</evidence>
<keyword evidence="17" id="KW-1185">Reference proteome</keyword>
<dbReference type="GO" id="GO:0007156">
    <property type="term" value="P:homophilic cell adhesion via plasma membrane adhesion molecules"/>
    <property type="evidence" value="ECO:0007669"/>
    <property type="project" value="InterPro"/>
</dbReference>
<dbReference type="PANTHER" id="PTHR24027">
    <property type="entry name" value="CADHERIN-23"/>
    <property type="match status" value="1"/>
</dbReference>
<evidence type="ECO:0000256" key="1">
    <source>
        <dbReference type="ARBA" id="ARBA00004251"/>
    </source>
</evidence>
<dbReference type="InterPro" id="IPR015919">
    <property type="entry name" value="Cadherin-like_sf"/>
</dbReference>
<keyword evidence="7 12" id="KW-0130">Cell adhesion</keyword>
<evidence type="ECO:0000256" key="2">
    <source>
        <dbReference type="ARBA" id="ARBA00022475"/>
    </source>
</evidence>
<dbReference type="AlphaFoldDB" id="A0AAV7AQN9"/>
<dbReference type="Gene3D" id="4.10.900.10">
    <property type="entry name" value="TCF3-CBD (Catenin binding domain)"/>
    <property type="match status" value="1"/>
</dbReference>
<dbReference type="GO" id="GO:0045296">
    <property type="term" value="F:cadherin binding"/>
    <property type="evidence" value="ECO:0007669"/>
    <property type="project" value="TreeGrafter"/>
</dbReference>
<keyword evidence="5" id="KW-0677">Repeat</keyword>
<evidence type="ECO:0000256" key="14">
    <source>
        <dbReference type="SAM" id="Phobius"/>
    </source>
</evidence>
<dbReference type="InterPro" id="IPR002126">
    <property type="entry name" value="Cadherin-like_dom"/>
</dbReference>
<dbReference type="GO" id="GO:0034332">
    <property type="term" value="P:adherens junction organization"/>
    <property type="evidence" value="ECO:0007669"/>
    <property type="project" value="TreeGrafter"/>
</dbReference>
<keyword evidence="10" id="KW-0325">Glycoprotein</keyword>
<evidence type="ECO:0000256" key="10">
    <source>
        <dbReference type="ARBA" id="ARBA00023180"/>
    </source>
</evidence>
<evidence type="ECO:0000256" key="6">
    <source>
        <dbReference type="ARBA" id="ARBA00022837"/>
    </source>
</evidence>
<evidence type="ECO:0000259" key="15">
    <source>
        <dbReference type="PROSITE" id="PS50268"/>
    </source>
</evidence>
<evidence type="ECO:0000313" key="17">
    <source>
        <dbReference type="Proteomes" id="UP000824782"/>
    </source>
</evidence>
<keyword evidence="9 14" id="KW-0472">Membrane</keyword>
<evidence type="ECO:0000256" key="4">
    <source>
        <dbReference type="ARBA" id="ARBA00022723"/>
    </source>
</evidence>
<evidence type="ECO:0000256" key="12">
    <source>
        <dbReference type="RuleBase" id="RU003318"/>
    </source>
</evidence>
<dbReference type="Proteomes" id="UP000824782">
    <property type="component" value="Unassembled WGS sequence"/>
</dbReference>
<dbReference type="FunFam" id="2.60.40.60:FF:000017">
    <property type="entry name" value="Cadherin 24"/>
    <property type="match status" value="1"/>
</dbReference>
<dbReference type="PROSITE" id="PS00232">
    <property type="entry name" value="CADHERIN_1"/>
    <property type="match status" value="2"/>
</dbReference>
<dbReference type="InterPro" id="IPR000233">
    <property type="entry name" value="Cadherin_Y-type_LIR"/>
</dbReference>
<dbReference type="GO" id="GO:0005912">
    <property type="term" value="C:adherens junction"/>
    <property type="evidence" value="ECO:0007669"/>
    <property type="project" value="TreeGrafter"/>
</dbReference>
<keyword evidence="8 14" id="KW-1133">Transmembrane helix</keyword>
<dbReference type="SMART" id="SM00112">
    <property type="entry name" value="CA"/>
    <property type="match status" value="3"/>
</dbReference>
<accession>A0AAV7AQN9</accession>
<dbReference type="GO" id="GO:0044331">
    <property type="term" value="P:cell-cell adhesion mediated by cadherin"/>
    <property type="evidence" value="ECO:0007669"/>
    <property type="project" value="TreeGrafter"/>
</dbReference>
<dbReference type="FunFam" id="4.10.900.10:FF:000001">
    <property type="entry name" value="Cadherin 2"/>
    <property type="match status" value="1"/>
</dbReference>
<evidence type="ECO:0000313" key="16">
    <source>
        <dbReference type="EMBL" id="KAG8563095.1"/>
    </source>
</evidence>
<evidence type="ECO:0000256" key="7">
    <source>
        <dbReference type="ARBA" id="ARBA00022889"/>
    </source>
</evidence>